<accession>A0ABV5NU64</accession>
<dbReference type="Proteomes" id="UP001589568">
    <property type="component" value="Unassembled WGS sequence"/>
</dbReference>
<reference evidence="1 2" key="1">
    <citation type="submission" date="2024-09" db="EMBL/GenBank/DDBJ databases">
        <authorList>
            <person name="Sun Q."/>
            <person name="Mori K."/>
        </authorList>
    </citation>
    <scope>NUCLEOTIDE SEQUENCE [LARGE SCALE GENOMIC DNA]</scope>
    <source>
        <strain evidence="1 2">JCM 3324</strain>
    </source>
</reference>
<protein>
    <submittedName>
        <fullName evidence="1">Endonuclease VII domain-containing protein</fullName>
    </submittedName>
</protein>
<dbReference type="InterPro" id="IPR004211">
    <property type="entry name" value="Endonuclease_7"/>
</dbReference>
<evidence type="ECO:0000313" key="2">
    <source>
        <dbReference type="Proteomes" id="UP001589568"/>
    </source>
</evidence>
<evidence type="ECO:0000313" key="1">
    <source>
        <dbReference type="EMBL" id="MFB9473832.1"/>
    </source>
</evidence>
<name>A0ABV5NU64_9ACTN</name>
<sequence>METPDGFKWCSDCQEVKELAEFGANKRMPDGRARYCKVCFRRRSTASYRKRKAGQGKAVRERVQVPEGCKYCPRCTEVKSTSEFGSNRAMKDGMTAYCRPCHTVVARENKIKKYGSERNYLLQYRYGITEDDFERMLARQGGLCAICQAVPGTFVDHCHATGRVRGVLCFNCNNGLGHFTDNLVLLELAALYLEGEVLWPEFVVLPEGRGDSPVAPSRTYHLSRRYRVRHEDVERMISAQHGLCVVCWDRPPEHVDHCHRSGAVRQVLCLPCNTGIGQFRDDPGVVRRALSYVEATVEDFGEVVVSDEELEELVRAEEELRSEFYARVTRVG</sequence>
<dbReference type="InterPro" id="IPR044925">
    <property type="entry name" value="His-Me_finger_sf"/>
</dbReference>
<dbReference type="SUPFAM" id="SSF54060">
    <property type="entry name" value="His-Me finger endonucleases"/>
    <property type="match status" value="2"/>
</dbReference>
<gene>
    <name evidence="1" type="ORF">ACFFR3_30420</name>
</gene>
<dbReference type="RefSeq" id="WP_379484253.1">
    <property type="nucleotide sequence ID" value="NZ_JBHMCF010000036.1"/>
</dbReference>
<keyword evidence="1" id="KW-0540">Nuclease</keyword>
<dbReference type="EMBL" id="JBHMCF010000036">
    <property type="protein sequence ID" value="MFB9473832.1"/>
    <property type="molecule type" value="Genomic_DNA"/>
</dbReference>
<comment type="caution">
    <text evidence="1">The sequence shown here is derived from an EMBL/GenBank/DDBJ whole genome shotgun (WGS) entry which is preliminary data.</text>
</comment>
<keyword evidence="2" id="KW-1185">Reference proteome</keyword>
<dbReference type="Gene3D" id="3.40.1800.10">
    <property type="entry name" value="His-Me finger endonucleases"/>
    <property type="match status" value="2"/>
</dbReference>
<dbReference type="GO" id="GO:0004519">
    <property type="term" value="F:endonuclease activity"/>
    <property type="evidence" value="ECO:0007669"/>
    <property type="project" value="UniProtKB-KW"/>
</dbReference>
<dbReference type="InterPro" id="IPR038563">
    <property type="entry name" value="Endonuclease_7_sf"/>
</dbReference>
<keyword evidence="1" id="KW-0255">Endonuclease</keyword>
<proteinExistence type="predicted"/>
<keyword evidence="1" id="KW-0378">Hydrolase</keyword>
<organism evidence="1 2">
    <name type="scientific">Nonomuraea salmonea</name>
    <dbReference type="NCBI Taxonomy" id="46181"/>
    <lineage>
        <taxon>Bacteria</taxon>
        <taxon>Bacillati</taxon>
        <taxon>Actinomycetota</taxon>
        <taxon>Actinomycetes</taxon>
        <taxon>Streptosporangiales</taxon>
        <taxon>Streptosporangiaceae</taxon>
        <taxon>Nonomuraea</taxon>
    </lineage>
</organism>
<dbReference type="Pfam" id="PF02945">
    <property type="entry name" value="Endonuclease_7"/>
    <property type="match status" value="2"/>
</dbReference>